<dbReference type="GO" id="GO:0005829">
    <property type="term" value="C:cytosol"/>
    <property type="evidence" value="ECO:0007669"/>
    <property type="project" value="TreeGrafter"/>
</dbReference>
<evidence type="ECO:0000313" key="4">
    <source>
        <dbReference type="Proteomes" id="UP001362899"/>
    </source>
</evidence>
<protein>
    <recommendedName>
        <fullName evidence="2">USP domain-containing protein</fullName>
    </recommendedName>
</protein>
<comment type="caution">
    <text evidence="3">The sequence shown here is derived from an EMBL/GenBank/DDBJ whole genome shotgun (WGS) entry which is preliminary data.</text>
</comment>
<gene>
    <name evidence="3" type="ORF">DASB73_001020</name>
</gene>
<dbReference type="PANTHER" id="PTHR24006">
    <property type="entry name" value="UBIQUITIN CARBOXYL-TERMINAL HYDROLASE"/>
    <property type="match status" value="1"/>
</dbReference>
<dbReference type="InterPro" id="IPR050164">
    <property type="entry name" value="Peptidase_C19"/>
</dbReference>
<organism evidence="3 4">
    <name type="scientific">Starmerella bacillaris</name>
    <name type="common">Yeast</name>
    <name type="synonym">Candida zemplinina</name>
    <dbReference type="NCBI Taxonomy" id="1247836"/>
    <lineage>
        <taxon>Eukaryota</taxon>
        <taxon>Fungi</taxon>
        <taxon>Dikarya</taxon>
        <taxon>Ascomycota</taxon>
        <taxon>Saccharomycotina</taxon>
        <taxon>Dipodascomycetes</taxon>
        <taxon>Dipodascales</taxon>
        <taxon>Trichomonascaceae</taxon>
        <taxon>Starmerella</taxon>
    </lineage>
</organism>
<dbReference type="Pfam" id="PF00443">
    <property type="entry name" value="UCH"/>
    <property type="match status" value="1"/>
</dbReference>
<keyword evidence="1" id="KW-0812">Transmembrane</keyword>
<name>A0AAV5REX8_STABA</name>
<dbReference type="InterPro" id="IPR001394">
    <property type="entry name" value="Peptidase_C19_UCH"/>
</dbReference>
<keyword evidence="4" id="KW-1185">Reference proteome</keyword>
<dbReference type="InterPro" id="IPR028889">
    <property type="entry name" value="USP"/>
</dbReference>
<feature type="domain" description="USP" evidence="2">
    <location>
        <begin position="51"/>
        <end position="322"/>
    </location>
</feature>
<accession>A0AAV5REX8</accession>
<dbReference type="InterPro" id="IPR038765">
    <property type="entry name" value="Papain-like_cys_pep_sf"/>
</dbReference>
<evidence type="ECO:0000256" key="1">
    <source>
        <dbReference type="SAM" id="Phobius"/>
    </source>
</evidence>
<evidence type="ECO:0000259" key="2">
    <source>
        <dbReference type="PROSITE" id="PS50235"/>
    </source>
</evidence>
<dbReference type="AlphaFoldDB" id="A0AAV5REX8"/>
<proteinExistence type="predicted"/>
<dbReference type="GO" id="GO:0004843">
    <property type="term" value="F:cysteine-type deubiquitinase activity"/>
    <property type="evidence" value="ECO:0007669"/>
    <property type="project" value="InterPro"/>
</dbReference>
<dbReference type="Proteomes" id="UP001362899">
    <property type="component" value="Unassembled WGS sequence"/>
</dbReference>
<keyword evidence="1" id="KW-1133">Transmembrane helix</keyword>
<dbReference type="SUPFAM" id="SSF54001">
    <property type="entry name" value="Cysteine proteinases"/>
    <property type="match status" value="1"/>
</dbReference>
<keyword evidence="1" id="KW-0472">Membrane</keyword>
<dbReference type="GO" id="GO:0005634">
    <property type="term" value="C:nucleus"/>
    <property type="evidence" value="ECO:0007669"/>
    <property type="project" value="TreeGrafter"/>
</dbReference>
<evidence type="ECO:0000313" key="3">
    <source>
        <dbReference type="EMBL" id="GMM49144.1"/>
    </source>
</evidence>
<dbReference type="GO" id="GO:0016579">
    <property type="term" value="P:protein deubiquitination"/>
    <property type="evidence" value="ECO:0007669"/>
    <property type="project" value="InterPro"/>
</dbReference>
<dbReference type="EMBL" id="BTGC01000001">
    <property type="protein sequence ID" value="GMM49144.1"/>
    <property type="molecule type" value="Genomic_DNA"/>
</dbReference>
<dbReference type="Gene3D" id="3.90.70.10">
    <property type="entry name" value="Cysteine proteinases"/>
    <property type="match status" value="1"/>
</dbReference>
<dbReference type="PROSITE" id="PS50235">
    <property type="entry name" value="USP_3"/>
    <property type="match status" value="1"/>
</dbReference>
<feature type="transmembrane region" description="Helical" evidence="1">
    <location>
        <begin position="12"/>
        <end position="31"/>
    </location>
</feature>
<sequence length="328" mass="37304">MLLSVRLTTKNALVLIAVFTSAYLLLPSLTVNSYSKKKRKGDENALRSYTTGLINRGVTCYANSVLQALSSSDALLSFLNKNSQVSANEELYNFLKNVSLETTEPRSLDIDSVLMMIEIHFDSRLGCSQQDAHELLLKLIELLNDESKDHLVEDFPFSGLQMERIECCKCNNVKTKLSKVLVIEKMPGEDLIAPHRNLISEYNCSNCCKNKETSTVIYTQFLVTVPQILVVHINRSMMVNSALKNTQSTNVPLSVGNRELSAIVFHSGDHNSGHYYCARRKRKATSSLKKWWLISDEKIEETTFRNISRKVNEAYLLFYEAHREYDRS</sequence>
<reference evidence="3 4" key="1">
    <citation type="journal article" date="2023" name="Elife">
        <title>Identification of key yeast species and microbe-microbe interactions impacting larval growth of Drosophila in the wild.</title>
        <authorList>
            <person name="Mure A."/>
            <person name="Sugiura Y."/>
            <person name="Maeda R."/>
            <person name="Honda K."/>
            <person name="Sakurai N."/>
            <person name="Takahashi Y."/>
            <person name="Watada M."/>
            <person name="Katoh T."/>
            <person name="Gotoh A."/>
            <person name="Gotoh Y."/>
            <person name="Taniguchi I."/>
            <person name="Nakamura K."/>
            <person name="Hayashi T."/>
            <person name="Katayama T."/>
            <person name="Uemura T."/>
            <person name="Hattori Y."/>
        </authorList>
    </citation>
    <scope>NUCLEOTIDE SEQUENCE [LARGE SCALE GENOMIC DNA]</scope>
    <source>
        <strain evidence="3 4">SB-73</strain>
    </source>
</reference>